<evidence type="ECO:0000313" key="2">
    <source>
        <dbReference type="EMBL" id="RCK77877.1"/>
    </source>
</evidence>
<dbReference type="EMBL" id="QOQW01000031">
    <property type="protein sequence ID" value="RCK77877.1"/>
    <property type="molecule type" value="Genomic_DNA"/>
</dbReference>
<protein>
    <recommendedName>
        <fullName evidence="4">Prepilin-type N-terminal cleavage/methylation domain-containing protein</fullName>
    </recommendedName>
</protein>
<organism evidence="2 3">
    <name type="scientific">Candidatus Ozemobacter sibiricus</name>
    <dbReference type="NCBI Taxonomy" id="2268124"/>
    <lineage>
        <taxon>Bacteria</taxon>
        <taxon>Candidatus Ozemobacteria</taxon>
        <taxon>Candidatus Ozemobacterales</taxon>
        <taxon>Candidatus Ozemobacteraceae</taxon>
        <taxon>Candidatus Ozemobacter</taxon>
    </lineage>
</organism>
<evidence type="ECO:0000256" key="1">
    <source>
        <dbReference type="SAM" id="Phobius"/>
    </source>
</evidence>
<name>A0A367ZJ53_9BACT</name>
<sequence>MTTRSIRPPTLRPRPAQGRGFTVVEVMIAFLVLGAVLLPVFLFLTNAMKETEQFYCEAAAISRAKFVMDAMMFQIPWRCIRAGNPCVFDDPKKVPAVGSLLQAAMPLMFETGYDGPRPGTFKGEGLIKDAKGFLYRIRVACYDIEDLDFKIGGKIFPAARLTSKDADGRYTLLKKLVLQVRWSLTKGKDPLSDPQAKNLFLVGYKADLER</sequence>
<comment type="caution">
    <text evidence="2">The sequence shown here is derived from an EMBL/GenBank/DDBJ whole genome shotgun (WGS) entry which is preliminary data.</text>
</comment>
<keyword evidence="1" id="KW-1133">Transmembrane helix</keyword>
<dbReference type="InterPro" id="IPR012902">
    <property type="entry name" value="N_methyl_site"/>
</dbReference>
<dbReference type="Proteomes" id="UP000252355">
    <property type="component" value="Unassembled WGS sequence"/>
</dbReference>
<gene>
    <name evidence="2" type="ORF">OZSIB_2036</name>
</gene>
<keyword evidence="1" id="KW-0812">Transmembrane</keyword>
<dbReference type="AlphaFoldDB" id="A0A367ZJ53"/>
<evidence type="ECO:0000313" key="3">
    <source>
        <dbReference type="Proteomes" id="UP000252355"/>
    </source>
</evidence>
<reference evidence="2 3" key="1">
    <citation type="submission" date="2018-05" db="EMBL/GenBank/DDBJ databases">
        <title>A metagenomic window into the 2 km-deep terrestrial subsurface aquifer revealed taxonomically and functionally diverse microbial community comprising novel uncultured bacterial lineages.</title>
        <authorList>
            <person name="Kadnikov V.V."/>
            <person name="Mardanov A.V."/>
            <person name="Beletsky A.V."/>
            <person name="Banks D."/>
            <person name="Pimenov N.V."/>
            <person name="Frank Y.A."/>
            <person name="Karnachuk O.V."/>
            <person name="Ravin N.V."/>
        </authorList>
    </citation>
    <scope>NUCLEOTIDE SEQUENCE [LARGE SCALE GENOMIC DNA]</scope>
    <source>
        <strain evidence="2">BY5</strain>
    </source>
</reference>
<evidence type="ECO:0008006" key="4">
    <source>
        <dbReference type="Google" id="ProtNLM"/>
    </source>
</evidence>
<accession>A0A367ZJ53</accession>
<feature type="transmembrane region" description="Helical" evidence="1">
    <location>
        <begin position="21"/>
        <end position="44"/>
    </location>
</feature>
<keyword evidence="1" id="KW-0472">Membrane</keyword>
<proteinExistence type="predicted"/>
<dbReference type="Pfam" id="PF07963">
    <property type="entry name" value="N_methyl"/>
    <property type="match status" value="1"/>
</dbReference>